<proteinExistence type="predicted"/>
<dbReference type="AlphaFoldDB" id="A0A0F9RJE0"/>
<dbReference type="EMBL" id="LAZR01001142">
    <property type="protein sequence ID" value="KKN49947.1"/>
    <property type="molecule type" value="Genomic_DNA"/>
</dbReference>
<accession>A0A0F9RJE0</accession>
<reference evidence="1" key="1">
    <citation type="journal article" date="2015" name="Nature">
        <title>Complex archaea that bridge the gap between prokaryotes and eukaryotes.</title>
        <authorList>
            <person name="Spang A."/>
            <person name="Saw J.H."/>
            <person name="Jorgensen S.L."/>
            <person name="Zaremba-Niedzwiedzka K."/>
            <person name="Martijn J."/>
            <person name="Lind A.E."/>
            <person name="van Eijk R."/>
            <person name="Schleper C."/>
            <person name="Guy L."/>
            <person name="Ettema T.J."/>
        </authorList>
    </citation>
    <scope>NUCLEOTIDE SEQUENCE</scope>
</reference>
<organism evidence="1">
    <name type="scientific">marine sediment metagenome</name>
    <dbReference type="NCBI Taxonomy" id="412755"/>
    <lineage>
        <taxon>unclassified sequences</taxon>
        <taxon>metagenomes</taxon>
        <taxon>ecological metagenomes</taxon>
    </lineage>
</organism>
<name>A0A0F9RJE0_9ZZZZ</name>
<gene>
    <name evidence="1" type="ORF">LCGC14_0637480</name>
</gene>
<sequence length="76" mass="9121">MPTGAAMRIVCRTCGEKWVSQWGTISSFIDEHWHLHHLPLYPKLRQNERHDDYRRRQDAAYRECFEDSRQVVPDGH</sequence>
<comment type="caution">
    <text evidence="1">The sequence shown here is derived from an EMBL/GenBank/DDBJ whole genome shotgun (WGS) entry which is preliminary data.</text>
</comment>
<protein>
    <submittedName>
        <fullName evidence="1">Uncharacterized protein</fullName>
    </submittedName>
</protein>
<evidence type="ECO:0000313" key="1">
    <source>
        <dbReference type="EMBL" id="KKN49947.1"/>
    </source>
</evidence>